<dbReference type="GO" id="GO:0005730">
    <property type="term" value="C:nucleolus"/>
    <property type="evidence" value="ECO:0007669"/>
    <property type="project" value="TreeGrafter"/>
</dbReference>
<dbReference type="OMA" id="QLSEHHD"/>
<dbReference type="Proteomes" id="UP000001056">
    <property type="component" value="Unassembled WGS sequence"/>
</dbReference>
<proteinExistence type="predicted"/>
<dbReference type="PANTHER" id="PTHR13282">
    <property type="entry name" value="PROTEIN FAM32A"/>
    <property type="match status" value="1"/>
</dbReference>
<dbReference type="PANTHER" id="PTHR13282:SF6">
    <property type="entry name" value="PROTEIN FAM32A"/>
    <property type="match status" value="1"/>
</dbReference>
<evidence type="ECO:0000256" key="1">
    <source>
        <dbReference type="SAM" id="MobiDB-lite"/>
    </source>
</evidence>
<dbReference type="VEuPathDB" id="FungiDB:CHGG_07230"/>
<protein>
    <recommendedName>
        <fullName evidence="4">DUF1754-domain-containing protein</fullName>
    </recommendedName>
</protein>
<accession>Q2GXS4</accession>
<evidence type="ECO:0000313" key="3">
    <source>
        <dbReference type="Proteomes" id="UP000001056"/>
    </source>
</evidence>
<evidence type="ECO:0000313" key="2">
    <source>
        <dbReference type="EMBL" id="EAQ85977.1"/>
    </source>
</evidence>
<reference evidence="3" key="1">
    <citation type="journal article" date="2015" name="Genome Announc.">
        <title>Draft genome sequence of the cellulolytic fungus Chaetomium globosum.</title>
        <authorList>
            <person name="Cuomo C.A."/>
            <person name="Untereiner W.A."/>
            <person name="Ma L.-J."/>
            <person name="Grabherr M."/>
            <person name="Birren B.W."/>
        </authorList>
    </citation>
    <scope>NUCLEOTIDE SEQUENCE [LARGE SCALE GENOMIC DNA]</scope>
    <source>
        <strain evidence="3">ATCC 6205 / CBS 148.51 / DSM 1962 / NBRC 6347 / NRRL 1970</strain>
    </source>
</reference>
<dbReference type="STRING" id="306901.Q2GXS4"/>
<dbReference type="HOGENOM" id="CLU_098435_1_0_1"/>
<feature type="compositionally biased region" description="Acidic residues" evidence="1">
    <location>
        <begin position="89"/>
        <end position="104"/>
    </location>
</feature>
<sequence length="163" mass="17613">MPADEYAPVARGPLRLKGAAGVTKKKKKKSAKSSTSSSTTDLAKNLATGDVGAGDGGRSGALVLVGEEGDELEREKGKGEGRRDKEGGDGDGEEGEGEEEEEENKTETERRFAEAKRKRLKELTESGRIRPELLKTHKQRVEELNAHLARLSEHHDMPKIGPG</sequence>
<dbReference type="Pfam" id="PF08555">
    <property type="entry name" value="FAM32A"/>
    <property type="match status" value="1"/>
</dbReference>
<dbReference type="AlphaFoldDB" id="Q2GXS4"/>
<dbReference type="EMBL" id="CH408033">
    <property type="protein sequence ID" value="EAQ85977.1"/>
    <property type="molecule type" value="Genomic_DNA"/>
</dbReference>
<gene>
    <name evidence="2" type="ORF">CHGG_07230</name>
</gene>
<organism evidence="2 3">
    <name type="scientific">Chaetomium globosum (strain ATCC 6205 / CBS 148.51 / DSM 1962 / NBRC 6347 / NRRL 1970)</name>
    <name type="common">Soil fungus</name>
    <dbReference type="NCBI Taxonomy" id="306901"/>
    <lineage>
        <taxon>Eukaryota</taxon>
        <taxon>Fungi</taxon>
        <taxon>Dikarya</taxon>
        <taxon>Ascomycota</taxon>
        <taxon>Pezizomycotina</taxon>
        <taxon>Sordariomycetes</taxon>
        <taxon>Sordariomycetidae</taxon>
        <taxon>Sordariales</taxon>
        <taxon>Chaetomiaceae</taxon>
        <taxon>Chaetomium</taxon>
    </lineage>
</organism>
<feature type="region of interest" description="Disordered" evidence="1">
    <location>
        <begin position="1"/>
        <end position="124"/>
    </location>
</feature>
<dbReference type="InterPro" id="IPR013865">
    <property type="entry name" value="FAM32A"/>
</dbReference>
<dbReference type="InParanoid" id="Q2GXS4"/>
<dbReference type="eggNOG" id="KOG3410">
    <property type="taxonomic scope" value="Eukaryota"/>
</dbReference>
<dbReference type="RefSeq" id="XP_001224886.1">
    <property type="nucleotide sequence ID" value="XM_001224885.1"/>
</dbReference>
<name>Q2GXS4_CHAGB</name>
<keyword evidence="3" id="KW-1185">Reference proteome</keyword>
<dbReference type="OrthoDB" id="205403at2759"/>
<evidence type="ECO:0008006" key="4">
    <source>
        <dbReference type="Google" id="ProtNLM"/>
    </source>
</evidence>
<dbReference type="GeneID" id="4393154"/>
<feature type="compositionally biased region" description="Basic and acidic residues" evidence="1">
    <location>
        <begin position="73"/>
        <end position="88"/>
    </location>
</feature>
<feature type="compositionally biased region" description="Basic and acidic residues" evidence="1">
    <location>
        <begin position="105"/>
        <end position="124"/>
    </location>
</feature>